<dbReference type="Gene3D" id="3.20.20.80">
    <property type="entry name" value="Glycosidases"/>
    <property type="match status" value="2"/>
</dbReference>
<feature type="transmembrane region" description="Helical" evidence="16">
    <location>
        <begin position="268"/>
        <end position="289"/>
    </location>
</feature>
<feature type="transmembrane region" description="Helical" evidence="16">
    <location>
        <begin position="578"/>
        <end position="596"/>
    </location>
</feature>
<keyword evidence="10 16" id="KW-0812">Transmembrane</keyword>
<feature type="domain" description="CBM20" evidence="17">
    <location>
        <begin position="749"/>
        <end position="860"/>
    </location>
</feature>
<keyword evidence="6" id="KW-0813">Transport</keyword>
<dbReference type="Pfam" id="PF00324">
    <property type="entry name" value="AA_permease"/>
    <property type="match status" value="1"/>
</dbReference>
<sequence length="1518" mass="171888">MVPLEDLGATDVASDSIPSDEHTLQRRLKGRHISMIAIGGTIGTGLFLGSGFTLAVGGPVGSLIAFAVMSMVTFSVTTSLGEMCAFMPVPGGFTNYATRFVDPALGFTTGWNYWYATGMTVPAEVTACTVVISYWLPDLNLFFWTTLVLVLLCTINFIGAGVYGEVEFWLSIVKVIALTGLIMTGIILVFGGGPTHDVIGFRYWNQPGMFTEYYTDGFLGMFLGTWAVFIQGVNLAYKCQSDVYQLVAVTAAEAENPSRNIPKAVKRIFIRIILFYLLGILIIGLLVPYDDPALDAVLRGEKNVSGCPFVIFLERAEIHGMPSIINAVILTAVFSAGNSFVFCTARTLHALSLEGKAPAYFKPCNSRGIPYRTVGVAMMMSLLSYLNLFDIGTSVFQWFIHISAVGGLSSWAVISLCFIRFHRSLKVQGISRDSLPYRSPYQPYSSYFAFVTVCAILLFSGWDTIYPFQAANFFASYFGVILFFGLYFGYRYVKKSQIVRLEDFDFALAKEYDTVQVMEVVHQNLAIDFEQAVSRNEKSAVELDQAKTKKGPTRVRTGDSRANVIVPQRQLPDIEMRVLSPSFELMLSLLLIWRSLVPERRPQTVNHAHAHMVSVIFRINYQTGAGQVPAIVGDHSSFGSWNGNASKKLLAVGGGFWEIEVLFPSDVPTFSYNYTVKSADGWSMYEAGPRRELNLTELKGQSTVLIEDQWRSNWSSELSPEFNSNLFTHVIYGRETSNGKAAEPQSFGAANENTVAVRFQVHCIFIPKNAVLRVCGNNPALGDWKLNKAPQLHSTNYPMWEGVVNVSKDHVPFQYKYVIEGGDLAEPAWEEGPDRQFSVVGFSAVKRSDGSFRRNSEWRGAGVAVPVFSLRTKNGLGVGEFLDMKPLVDWSVQCGMRLVQLLPINDTTVKGDWRDSYPYSANSVFALHPIYVNLDKLTKDPSILKEIAAKKMQLNQLPKIDYEAVTSFKFDVMKRTFSASKDLLASADYKKWVEANEYWLLPYSLYMTFRKKYGTSDWAQWKEHKNITREAVNKLSAEKSEYYNEVSFYNYIQYNLHLQLKEASDYAASKGVGIKGDIAIGVNPKSVDTWIEPRLFRLHKSTGAPPDFFSDEGQNWGFPTYNWTEMSKDDYGWWRHRLTQMAQYFDAFRIDHILGFFRIWEIPAHAVTGLLGRFYPSIPVHRDELTAAGMWDFERLTEPYIKSHLVERFFGGDLAPEVMKKCLVETSPYTWKLRPEYSTEKAVAAAFPTNDEKTSEKNTRIKAGLFKLIQNVIFLKDDEDPNSFYPRIEFAKTTSYYELEAGFKPALERIYVDYFFRRQETLWAQTALERLPLMVHSTKMLCCGEDLGMVPDCVDGVLKHLRILSLRIQRMPNDPKKEFYHCGEYPHLSVCTPSVHDTSTLRGWWEEDPATTQRYWNQILGQQGSAPPFCDSHTSYKVIRQHMESKSMLAVFPMQDLFGLSPDYIAGKDPKEERINVPAIQEHYWRYRIHVPLEELLLDKQYMNSTKELVRSTGRLNF</sequence>
<evidence type="ECO:0000256" key="1">
    <source>
        <dbReference type="ARBA" id="ARBA00000439"/>
    </source>
</evidence>
<proteinExistence type="inferred from homology"/>
<dbReference type="InterPro" id="IPR003385">
    <property type="entry name" value="Glyco_hydro_77"/>
</dbReference>
<feature type="transmembrane region" description="Helical" evidence="16">
    <location>
        <begin position="398"/>
        <end position="421"/>
    </location>
</feature>
<keyword evidence="19" id="KW-1185">Reference proteome</keyword>
<dbReference type="SUPFAM" id="SSF51445">
    <property type="entry name" value="(Trans)glycosidases"/>
    <property type="match status" value="1"/>
</dbReference>
<dbReference type="InParanoid" id="A0A2P6MX66"/>
<evidence type="ECO:0000256" key="6">
    <source>
        <dbReference type="ARBA" id="ARBA00022448"/>
    </source>
</evidence>
<dbReference type="GO" id="GO:0055085">
    <property type="term" value="P:transmembrane transport"/>
    <property type="evidence" value="ECO:0007669"/>
    <property type="project" value="InterPro"/>
</dbReference>
<comment type="catalytic activity">
    <reaction evidence="1">
        <text>Transfers a segment of a (1-&gt;4)-alpha-D-glucan to a new position in an acceptor, which may be glucose or a (1-&gt;4)-alpha-D-glucan.</text>
        <dbReference type="EC" id="2.4.1.25"/>
    </reaction>
</comment>
<comment type="subcellular location">
    <subcellularLocation>
        <location evidence="3">Cytoplasm</location>
    </subcellularLocation>
    <subcellularLocation>
        <location evidence="2">Membrane</location>
        <topology evidence="2">Multi-pass membrane protein</topology>
    </subcellularLocation>
</comment>
<protein>
    <recommendedName>
        <fullName evidence="5">4-alpha-glucanotransferase</fullName>
        <ecNumber evidence="5">2.4.1.25</ecNumber>
    </recommendedName>
    <alternativeName>
        <fullName evidence="14">Amylomaltase</fullName>
    </alternativeName>
    <alternativeName>
        <fullName evidence="15">Disproportionating enzyme</fullName>
    </alternativeName>
</protein>
<keyword evidence="12 16" id="KW-0472">Membrane</keyword>
<keyword evidence="9" id="KW-0808">Transferase</keyword>
<evidence type="ECO:0000256" key="16">
    <source>
        <dbReference type="SAM" id="Phobius"/>
    </source>
</evidence>
<evidence type="ECO:0000256" key="14">
    <source>
        <dbReference type="ARBA" id="ARBA00031423"/>
    </source>
</evidence>
<evidence type="ECO:0000256" key="7">
    <source>
        <dbReference type="ARBA" id="ARBA00022490"/>
    </source>
</evidence>
<dbReference type="Gene3D" id="2.60.40.10">
    <property type="entry name" value="Immunoglobulins"/>
    <property type="match status" value="2"/>
</dbReference>
<dbReference type="FunCoup" id="A0A2P6MX66">
    <property type="interactions" value="23"/>
</dbReference>
<dbReference type="Proteomes" id="UP000241769">
    <property type="component" value="Unassembled WGS sequence"/>
</dbReference>
<dbReference type="GO" id="GO:0005737">
    <property type="term" value="C:cytoplasm"/>
    <property type="evidence" value="ECO:0007669"/>
    <property type="project" value="UniProtKB-SubCell"/>
</dbReference>
<feature type="transmembrane region" description="Helical" evidence="16">
    <location>
        <begin position="33"/>
        <end position="54"/>
    </location>
</feature>
<dbReference type="GO" id="GO:2001070">
    <property type="term" value="F:starch binding"/>
    <property type="evidence" value="ECO:0007669"/>
    <property type="project" value="InterPro"/>
</dbReference>
<feature type="transmembrane region" description="Helical" evidence="16">
    <location>
        <begin position="141"/>
        <end position="163"/>
    </location>
</feature>
<dbReference type="GO" id="GO:0005975">
    <property type="term" value="P:carbohydrate metabolic process"/>
    <property type="evidence" value="ECO:0007669"/>
    <property type="project" value="InterPro"/>
</dbReference>
<reference evidence="18 19" key="1">
    <citation type="journal article" date="2018" name="Genome Biol. Evol.">
        <title>Multiple Roots of Fruiting Body Formation in Amoebozoa.</title>
        <authorList>
            <person name="Hillmann F."/>
            <person name="Forbes G."/>
            <person name="Novohradska S."/>
            <person name="Ferling I."/>
            <person name="Riege K."/>
            <person name="Groth M."/>
            <person name="Westermann M."/>
            <person name="Marz M."/>
            <person name="Spaller T."/>
            <person name="Winckler T."/>
            <person name="Schaap P."/>
            <person name="Glockner G."/>
        </authorList>
    </citation>
    <scope>NUCLEOTIDE SEQUENCE [LARGE SCALE GENOMIC DNA]</scope>
    <source>
        <strain evidence="18 19">Jena</strain>
    </source>
</reference>
<dbReference type="Gene3D" id="1.20.1740.10">
    <property type="entry name" value="Amino acid/polyamine transporter I"/>
    <property type="match status" value="1"/>
</dbReference>
<keyword evidence="11 16" id="KW-1133">Transmembrane helix</keyword>
<dbReference type="InterPro" id="IPR017853">
    <property type="entry name" value="GH"/>
</dbReference>
<feature type="transmembrane region" description="Helical" evidence="16">
    <location>
        <begin position="468"/>
        <end position="490"/>
    </location>
</feature>
<evidence type="ECO:0000256" key="2">
    <source>
        <dbReference type="ARBA" id="ARBA00004141"/>
    </source>
</evidence>
<keyword evidence="7" id="KW-0963">Cytoplasm</keyword>
<evidence type="ECO:0000256" key="15">
    <source>
        <dbReference type="ARBA" id="ARBA00031501"/>
    </source>
</evidence>
<keyword evidence="8" id="KW-0328">Glycosyltransferase</keyword>
<evidence type="ECO:0000256" key="12">
    <source>
        <dbReference type="ARBA" id="ARBA00023136"/>
    </source>
</evidence>
<feature type="transmembrane region" description="Helical" evidence="16">
    <location>
        <begin position="369"/>
        <end position="386"/>
    </location>
</feature>
<evidence type="ECO:0000256" key="8">
    <source>
        <dbReference type="ARBA" id="ARBA00022676"/>
    </source>
</evidence>
<gene>
    <name evidence="18" type="ORF">PROFUN_07813</name>
</gene>
<evidence type="ECO:0000256" key="3">
    <source>
        <dbReference type="ARBA" id="ARBA00004496"/>
    </source>
</evidence>
<evidence type="ECO:0000313" key="19">
    <source>
        <dbReference type="Proteomes" id="UP000241769"/>
    </source>
</evidence>
<dbReference type="InterPro" id="IPR004841">
    <property type="entry name" value="AA-permease/SLC12A_dom"/>
</dbReference>
<dbReference type="Pfam" id="PF02446">
    <property type="entry name" value="Glyco_hydro_77"/>
    <property type="match status" value="1"/>
</dbReference>
<feature type="transmembrane region" description="Helical" evidence="16">
    <location>
        <begin position="113"/>
        <end position="135"/>
    </location>
</feature>
<evidence type="ECO:0000256" key="9">
    <source>
        <dbReference type="ARBA" id="ARBA00022679"/>
    </source>
</evidence>
<dbReference type="PANTHER" id="PTHR32518:SF3">
    <property type="entry name" value="4-ALPHA-GLUCANOTRANSFERASE"/>
    <property type="match status" value="1"/>
</dbReference>
<feature type="domain" description="CBM20" evidence="17">
    <location>
        <begin position="607"/>
        <end position="712"/>
    </location>
</feature>
<dbReference type="EMBL" id="MDYQ01000337">
    <property type="protein sequence ID" value="PRP76291.1"/>
    <property type="molecule type" value="Genomic_DNA"/>
</dbReference>
<feature type="transmembrane region" description="Helical" evidence="16">
    <location>
        <begin position="175"/>
        <end position="193"/>
    </location>
</feature>
<dbReference type="Pfam" id="PF00686">
    <property type="entry name" value="CBM_20"/>
    <property type="match status" value="2"/>
</dbReference>
<dbReference type="EC" id="2.4.1.25" evidence="5"/>
<comment type="similarity">
    <text evidence="4">Belongs to the disproportionating enzyme family.</text>
</comment>
<evidence type="ECO:0000256" key="11">
    <source>
        <dbReference type="ARBA" id="ARBA00022989"/>
    </source>
</evidence>
<dbReference type="InterPro" id="IPR013783">
    <property type="entry name" value="Ig-like_fold"/>
</dbReference>
<evidence type="ECO:0000256" key="4">
    <source>
        <dbReference type="ARBA" id="ARBA00005684"/>
    </source>
</evidence>
<dbReference type="GO" id="GO:0016020">
    <property type="term" value="C:membrane"/>
    <property type="evidence" value="ECO:0007669"/>
    <property type="project" value="UniProtKB-SubCell"/>
</dbReference>
<dbReference type="STRING" id="1890364.A0A2P6MX66"/>
<dbReference type="PANTHER" id="PTHR32518">
    <property type="match status" value="1"/>
</dbReference>
<name>A0A2P6MX66_9EUKA</name>
<dbReference type="GO" id="GO:0006865">
    <property type="term" value="P:amino acid transport"/>
    <property type="evidence" value="ECO:0007669"/>
    <property type="project" value="InterPro"/>
</dbReference>
<feature type="transmembrane region" description="Helical" evidence="16">
    <location>
        <begin position="324"/>
        <end position="348"/>
    </location>
</feature>
<dbReference type="GO" id="GO:0004134">
    <property type="term" value="F:4-alpha-glucanotransferase activity"/>
    <property type="evidence" value="ECO:0007669"/>
    <property type="project" value="UniProtKB-EC"/>
</dbReference>
<comment type="caution">
    <text evidence="18">The sequence shown here is derived from an EMBL/GenBank/DDBJ whole genome shotgun (WGS) entry which is preliminary data.</text>
</comment>
<dbReference type="OrthoDB" id="6123450at2759"/>
<dbReference type="InterPro" id="IPR013784">
    <property type="entry name" value="Carb-bd-like_fold"/>
</dbReference>
<evidence type="ECO:0000313" key="18">
    <source>
        <dbReference type="EMBL" id="PRP76291.1"/>
    </source>
</evidence>
<evidence type="ECO:0000256" key="5">
    <source>
        <dbReference type="ARBA" id="ARBA00012560"/>
    </source>
</evidence>
<dbReference type="InterPro" id="IPR002044">
    <property type="entry name" value="CBM20"/>
</dbReference>
<dbReference type="PROSITE" id="PS00218">
    <property type="entry name" value="AMINO_ACID_PERMEASE_1"/>
    <property type="match status" value="1"/>
</dbReference>
<dbReference type="PROSITE" id="PS51166">
    <property type="entry name" value="CBM20"/>
    <property type="match status" value="2"/>
</dbReference>
<dbReference type="FunFam" id="1.20.1740.10:FF:000001">
    <property type="entry name" value="Amino acid permease"/>
    <property type="match status" value="1"/>
</dbReference>
<evidence type="ECO:0000256" key="13">
    <source>
        <dbReference type="ARBA" id="ARBA00023277"/>
    </source>
</evidence>
<accession>A0A2P6MX66</accession>
<dbReference type="SMART" id="SM01065">
    <property type="entry name" value="CBM_2"/>
    <property type="match status" value="2"/>
</dbReference>
<organism evidence="18 19">
    <name type="scientific">Planoprotostelium fungivorum</name>
    <dbReference type="NCBI Taxonomy" id="1890364"/>
    <lineage>
        <taxon>Eukaryota</taxon>
        <taxon>Amoebozoa</taxon>
        <taxon>Evosea</taxon>
        <taxon>Variosea</taxon>
        <taxon>Cavosteliida</taxon>
        <taxon>Cavosteliaceae</taxon>
        <taxon>Planoprotostelium</taxon>
    </lineage>
</organism>
<keyword evidence="13" id="KW-0119">Carbohydrate metabolism</keyword>
<evidence type="ECO:0000256" key="10">
    <source>
        <dbReference type="ARBA" id="ARBA00022692"/>
    </source>
</evidence>
<dbReference type="SUPFAM" id="SSF49452">
    <property type="entry name" value="Starch-binding domain-like"/>
    <property type="match status" value="2"/>
</dbReference>
<feature type="transmembrane region" description="Helical" evidence="16">
    <location>
        <begin position="213"/>
        <end position="237"/>
    </location>
</feature>
<dbReference type="InterPro" id="IPR004840">
    <property type="entry name" value="Amino_acid_permease_CS"/>
</dbReference>
<feature type="transmembrane region" description="Helical" evidence="16">
    <location>
        <begin position="441"/>
        <end position="462"/>
    </location>
</feature>
<evidence type="ECO:0000259" key="17">
    <source>
        <dbReference type="PROSITE" id="PS51166"/>
    </source>
</evidence>